<keyword evidence="4" id="KW-0238">DNA-binding</keyword>
<keyword evidence="8" id="KW-1185">Reference proteome</keyword>
<keyword evidence="2" id="KW-0663">Pyridoxal phosphate</keyword>
<evidence type="ECO:0000256" key="4">
    <source>
        <dbReference type="ARBA" id="ARBA00023125"/>
    </source>
</evidence>
<evidence type="ECO:0000313" key="7">
    <source>
        <dbReference type="EMBL" id="GAA3278581.1"/>
    </source>
</evidence>
<dbReference type="InterPro" id="IPR036388">
    <property type="entry name" value="WH-like_DNA-bd_sf"/>
</dbReference>
<keyword evidence="3" id="KW-0805">Transcription regulation</keyword>
<evidence type="ECO:0000259" key="6">
    <source>
        <dbReference type="PROSITE" id="PS50949"/>
    </source>
</evidence>
<dbReference type="Gene3D" id="1.10.10.10">
    <property type="entry name" value="Winged helix-like DNA-binding domain superfamily/Winged helix DNA-binding domain"/>
    <property type="match status" value="1"/>
</dbReference>
<comment type="caution">
    <text evidence="7">The sequence shown here is derived from an EMBL/GenBank/DDBJ whole genome shotgun (WGS) entry which is preliminary data.</text>
</comment>
<comment type="similarity">
    <text evidence="1">In the C-terminal section; belongs to the class-I pyridoxal-phosphate-dependent aminotransferase family.</text>
</comment>
<dbReference type="Gene3D" id="3.40.640.10">
    <property type="entry name" value="Type I PLP-dependent aspartate aminotransferase-like (Major domain)"/>
    <property type="match status" value="1"/>
</dbReference>
<gene>
    <name evidence="7" type="ORF">GCM10020260_00840</name>
</gene>
<dbReference type="CDD" id="cd07377">
    <property type="entry name" value="WHTH_GntR"/>
    <property type="match status" value="1"/>
</dbReference>
<evidence type="ECO:0000256" key="2">
    <source>
        <dbReference type="ARBA" id="ARBA00022898"/>
    </source>
</evidence>
<dbReference type="InterPro" id="IPR015421">
    <property type="entry name" value="PyrdxlP-dep_Trfase_major"/>
</dbReference>
<dbReference type="Pfam" id="PF00155">
    <property type="entry name" value="Aminotran_1_2"/>
    <property type="match status" value="1"/>
</dbReference>
<dbReference type="PANTHER" id="PTHR46577:SF1">
    <property type="entry name" value="HTH-TYPE TRANSCRIPTIONAL REGULATORY PROTEIN GABR"/>
    <property type="match status" value="1"/>
</dbReference>
<dbReference type="InterPro" id="IPR004839">
    <property type="entry name" value="Aminotransferase_I/II_large"/>
</dbReference>
<evidence type="ECO:0000313" key="8">
    <source>
        <dbReference type="Proteomes" id="UP001501736"/>
    </source>
</evidence>
<dbReference type="SUPFAM" id="SSF53383">
    <property type="entry name" value="PLP-dependent transferases"/>
    <property type="match status" value="1"/>
</dbReference>
<accession>A0ABP6R5V3</accession>
<dbReference type="RefSeq" id="WP_344717208.1">
    <property type="nucleotide sequence ID" value="NZ_BAAAYG010000001.1"/>
</dbReference>
<dbReference type="Pfam" id="PF00392">
    <property type="entry name" value="GntR"/>
    <property type="match status" value="1"/>
</dbReference>
<organism evidence="7 8">
    <name type="scientific">Nesterenkonia halobia</name>
    <dbReference type="NCBI Taxonomy" id="37922"/>
    <lineage>
        <taxon>Bacteria</taxon>
        <taxon>Bacillati</taxon>
        <taxon>Actinomycetota</taxon>
        <taxon>Actinomycetes</taxon>
        <taxon>Micrococcales</taxon>
        <taxon>Micrococcaceae</taxon>
        <taxon>Nesterenkonia</taxon>
    </lineage>
</organism>
<name>A0ABP6R5V3_9MICC</name>
<keyword evidence="7" id="KW-0032">Aminotransferase</keyword>
<dbReference type="PROSITE" id="PS50949">
    <property type="entry name" value="HTH_GNTR"/>
    <property type="match status" value="1"/>
</dbReference>
<keyword evidence="5" id="KW-0804">Transcription</keyword>
<keyword evidence="7" id="KW-0808">Transferase</keyword>
<evidence type="ECO:0000256" key="5">
    <source>
        <dbReference type="ARBA" id="ARBA00023163"/>
    </source>
</evidence>
<dbReference type="InterPro" id="IPR036390">
    <property type="entry name" value="WH_DNA-bd_sf"/>
</dbReference>
<protein>
    <submittedName>
        <fullName evidence="7">PLP-dependent aminotransferase family protein</fullName>
    </submittedName>
</protein>
<proteinExistence type="inferred from homology"/>
<reference evidence="8" key="1">
    <citation type="journal article" date="2019" name="Int. J. Syst. Evol. Microbiol.">
        <title>The Global Catalogue of Microorganisms (GCM) 10K type strain sequencing project: providing services to taxonomists for standard genome sequencing and annotation.</title>
        <authorList>
            <consortium name="The Broad Institute Genomics Platform"/>
            <consortium name="The Broad Institute Genome Sequencing Center for Infectious Disease"/>
            <person name="Wu L."/>
            <person name="Ma J."/>
        </authorList>
    </citation>
    <scope>NUCLEOTIDE SEQUENCE [LARGE SCALE GENOMIC DNA]</scope>
    <source>
        <strain evidence="8">JCM 11483</strain>
    </source>
</reference>
<evidence type="ECO:0000256" key="3">
    <source>
        <dbReference type="ARBA" id="ARBA00023015"/>
    </source>
</evidence>
<dbReference type="SMART" id="SM00345">
    <property type="entry name" value="HTH_GNTR"/>
    <property type="match status" value="1"/>
</dbReference>
<evidence type="ECO:0000256" key="1">
    <source>
        <dbReference type="ARBA" id="ARBA00005384"/>
    </source>
</evidence>
<dbReference type="InterPro" id="IPR000524">
    <property type="entry name" value="Tscrpt_reg_HTH_GntR"/>
</dbReference>
<dbReference type="PANTHER" id="PTHR46577">
    <property type="entry name" value="HTH-TYPE TRANSCRIPTIONAL REGULATORY PROTEIN GABR"/>
    <property type="match status" value="1"/>
</dbReference>
<feature type="domain" description="HTH gntR-type" evidence="6">
    <location>
        <begin position="15"/>
        <end position="83"/>
    </location>
</feature>
<dbReference type="EMBL" id="BAAAYG010000001">
    <property type="protein sequence ID" value="GAA3278581.1"/>
    <property type="molecule type" value="Genomic_DNA"/>
</dbReference>
<dbReference type="SUPFAM" id="SSF46785">
    <property type="entry name" value="Winged helix' DNA-binding domain"/>
    <property type="match status" value="1"/>
</dbReference>
<sequence length="474" mass="49279">MADVDAASLARSLTEHSPAGIAEQVRELIVDGTLEAGTRLPTVRDVATEVGVSVGTIAQAWALLREGGLVETRRRGGTRVIEGHGPTAENFPGWHAVDLLRHSPDPQLVPSLEDALTQAVHQPGIHAWSREHIVDQLAEQLAERLPDQPRSYAAVSSGTEALWLATRAAVDVAAGAASAEHAAEAGVGLRTAAGAEPVVAVEEPASPGYLGVLRGMGLAPVGVAVDEQGPRPEALSAALEQGAVAVVLSPSGAFSDRHRLTAERAMALEPLLAAAGEVTIIEDDPLGPLAEDGEAVPSLEALFPHRTLRAIGFERAFGMDLRSSVLAGDAELIHRCIARRSGGVASTSRILQHALAHQLRDPVVAHRLASARKHYAARRELTVERFAAAGLTARSGPGSWAVWVEVDDEQSAALALGARGIVVDVGSSCVVAPRPTGLLRLSTAQLPEDPARLDELAATVAGAAAGSLEDATFV</sequence>
<dbReference type="InterPro" id="IPR051446">
    <property type="entry name" value="HTH_trans_reg/aminotransferase"/>
</dbReference>
<dbReference type="GO" id="GO:0008483">
    <property type="term" value="F:transaminase activity"/>
    <property type="evidence" value="ECO:0007669"/>
    <property type="project" value="UniProtKB-KW"/>
</dbReference>
<dbReference type="CDD" id="cd00609">
    <property type="entry name" value="AAT_like"/>
    <property type="match status" value="1"/>
</dbReference>
<dbReference type="Proteomes" id="UP001501736">
    <property type="component" value="Unassembled WGS sequence"/>
</dbReference>
<dbReference type="InterPro" id="IPR015424">
    <property type="entry name" value="PyrdxlP-dep_Trfase"/>
</dbReference>